<dbReference type="InterPro" id="IPR017452">
    <property type="entry name" value="GPCR_Rhodpsn_7TM"/>
</dbReference>
<dbReference type="InterPro" id="IPR000611">
    <property type="entry name" value="NPY_rcpt"/>
</dbReference>
<feature type="transmembrane region" description="Helical" evidence="9">
    <location>
        <begin position="87"/>
        <end position="110"/>
    </location>
</feature>
<evidence type="ECO:0000256" key="6">
    <source>
        <dbReference type="ARBA" id="ARBA00023136"/>
    </source>
</evidence>
<evidence type="ECO:0000256" key="2">
    <source>
        <dbReference type="ARBA" id="ARBA00010663"/>
    </source>
</evidence>
<evidence type="ECO:0000313" key="12">
    <source>
        <dbReference type="RefSeq" id="XP_002740960.1"/>
    </source>
</evidence>
<evidence type="ECO:0000256" key="8">
    <source>
        <dbReference type="ARBA" id="ARBA00023224"/>
    </source>
</evidence>
<feature type="transmembrane region" description="Helical" evidence="9">
    <location>
        <begin position="312"/>
        <end position="331"/>
    </location>
</feature>
<dbReference type="Gene3D" id="1.20.1070.10">
    <property type="entry name" value="Rhodopsin 7-helix transmembrane proteins"/>
    <property type="match status" value="1"/>
</dbReference>
<feature type="transmembrane region" description="Helical" evidence="9">
    <location>
        <begin position="49"/>
        <end position="75"/>
    </location>
</feature>
<feature type="non-terminal residue" evidence="12">
    <location>
        <position position="335"/>
    </location>
</feature>
<accession>A0ABM0GZN6</accession>
<keyword evidence="6 9" id="KW-0472">Membrane</keyword>
<dbReference type="Proteomes" id="UP000694865">
    <property type="component" value="Unplaced"/>
</dbReference>
<keyword evidence="4 9" id="KW-1133">Transmembrane helix</keyword>
<comment type="subcellular location">
    <subcellularLocation>
        <location evidence="1">Membrane</location>
        <topology evidence="1">Multi-pass membrane protein</topology>
    </subcellularLocation>
</comment>
<keyword evidence="7" id="KW-0675">Receptor</keyword>
<evidence type="ECO:0000256" key="9">
    <source>
        <dbReference type="SAM" id="Phobius"/>
    </source>
</evidence>
<sequence>MEPTTLVEIEKSSYFETFGTDFPNHHFDDIYEYFDFLNSYYLEDTHQNAAITSIIIAINTIIIIVGVLGNLLIIASIARSKKMHRPTYIMIGNIAFSDIIMTAVCLPFSLTYSFQENMEFGDIICGVVPALRIISVCVSSASLTAIAISRYYVIVHPMKKRLSTSNCIIIIIIIWLVAIILAVPLGMFTKREVIEVTGIFKKVICSEQWETHYAKTIYDIFMFLLQCVLPLVIIGVLYTRILIHVNNRVVPGVRTENQHASDMKKKLKMTKMLVSVIIVFAIGWLPLNIWFLTSDFSFDIINNKHFSLLYHIFHALAMCTTCINVFMYGFMNETF</sequence>
<proteinExistence type="inferred from homology"/>
<feature type="transmembrane region" description="Helical" evidence="9">
    <location>
        <begin position="217"/>
        <end position="238"/>
    </location>
</feature>
<dbReference type="GeneID" id="100377351"/>
<feature type="domain" description="G-protein coupled receptors family 1 profile" evidence="10">
    <location>
        <begin position="69"/>
        <end position="328"/>
    </location>
</feature>
<dbReference type="SUPFAM" id="SSF81321">
    <property type="entry name" value="Family A G protein-coupled receptor-like"/>
    <property type="match status" value="1"/>
</dbReference>
<keyword evidence="5" id="KW-0297">G-protein coupled receptor</keyword>
<keyword evidence="8" id="KW-0807">Transducer</keyword>
<organism evidence="11 12">
    <name type="scientific">Saccoglossus kowalevskii</name>
    <name type="common">Acorn worm</name>
    <dbReference type="NCBI Taxonomy" id="10224"/>
    <lineage>
        <taxon>Eukaryota</taxon>
        <taxon>Metazoa</taxon>
        <taxon>Hemichordata</taxon>
        <taxon>Enteropneusta</taxon>
        <taxon>Harrimaniidae</taxon>
        <taxon>Saccoglossus</taxon>
    </lineage>
</organism>
<reference evidence="12" key="1">
    <citation type="submission" date="2025-08" db="UniProtKB">
        <authorList>
            <consortium name="RefSeq"/>
        </authorList>
    </citation>
    <scope>IDENTIFICATION</scope>
    <source>
        <tissue evidence="12">Testes</tissue>
    </source>
</reference>
<dbReference type="PRINTS" id="PR00237">
    <property type="entry name" value="GPCRRHODOPSN"/>
</dbReference>
<comment type="similarity">
    <text evidence="2">Belongs to the G-protein coupled receptor 1 family.</text>
</comment>
<keyword evidence="3 9" id="KW-0812">Transmembrane</keyword>
<evidence type="ECO:0000256" key="5">
    <source>
        <dbReference type="ARBA" id="ARBA00023040"/>
    </source>
</evidence>
<gene>
    <name evidence="12" type="primary">LOC100377351</name>
</gene>
<evidence type="ECO:0000256" key="3">
    <source>
        <dbReference type="ARBA" id="ARBA00022692"/>
    </source>
</evidence>
<evidence type="ECO:0000256" key="1">
    <source>
        <dbReference type="ARBA" id="ARBA00004141"/>
    </source>
</evidence>
<dbReference type="RefSeq" id="XP_002740960.1">
    <property type="nucleotide sequence ID" value="XM_002740914.1"/>
</dbReference>
<name>A0ABM0GZN6_SACKO</name>
<dbReference type="PRINTS" id="PR01012">
    <property type="entry name" value="NRPEPTIDEYR"/>
</dbReference>
<feature type="transmembrane region" description="Helical" evidence="9">
    <location>
        <begin position="130"/>
        <end position="153"/>
    </location>
</feature>
<dbReference type="PANTHER" id="PTHR24235">
    <property type="entry name" value="NEUROPEPTIDE Y RECEPTOR"/>
    <property type="match status" value="1"/>
</dbReference>
<protein>
    <submittedName>
        <fullName evidence="12">Neuropeptide Y receptor type 2-like</fullName>
    </submittedName>
</protein>
<evidence type="ECO:0000259" key="10">
    <source>
        <dbReference type="PROSITE" id="PS50262"/>
    </source>
</evidence>
<evidence type="ECO:0000256" key="4">
    <source>
        <dbReference type="ARBA" id="ARBA00022989"/>
    </source>
</evidence>
<dbReference type="Pfam" id="PF00001">
    <property type="entry name" value="7tm_1"/>
    <property type="match status" value="1"/>
</dbReference>
<dbReference type="PANTHER" id="PTHR24235:SF29">
    <property type="entry name" value="GH23382P"/>
    <property type="match status" value="1"/>
</dbReference>
<evidence type="ECO:0000256" key="7">
    <source>
        <dbReference type="ARBA" id="ARBA00023170"/>
    </source>
</evidence>
<dbReference type="InterPro" id="IPR000276">
    <property type="entry name" value="GPCR_Rhodpsn"/>
</dbReference>
<keyword evidence="11" id="KW-1185">Reference proteome</keyword>
<dbReference type="PROSITE" id="PS50262">
    <property type="entry name" value="G_PROTEIN_RECEP_F1_2"/>
    <property type="match status" value="1"/>
</dbReference>
<evidence type="ECO:0000313" key="11">
    <source>
        <dbReference type="Proteomes" id="UP000694865"/>
    </source>
</evidence>
<feature type="transmembrane region" description="Helical" evidence="9">
    <location>
        <begin position="165"/>
        <end position="188"/>
    </location>
</feature>
<feature type="transmembrane region" description="Helical" evidence="9">
    <location>
        <begin position="272"/>
        <end position="292"/>
    </location>
</feature>